<dbReference type="PROSITE" id="PS00995">
    <property type="entry name" value="TCP1_3"/>
    <property type="match status" value="1"/>
</dbReference>
<dbReference type="GO" id="GO:0016887">
    <property type="term" value="F:ATP hydrolysis activity"/>
    <property type="evidence" value="ECO:0007669"/>
    <property type="project" value="InterPro"/>
</dbReference>
<dbReference type="InterPro" id="IPR002194">
    <property type="entry name" value="Chaperonin_TCP-1_CS"/>
</dbReference>
<dbReference type="PROSITE" id="PS00750">
    <property type="entry name" value="TCP1_1"/>
    <property type="match status" value="1"/>
</dbReference>
<reference evidence="6 7" key="1">
    <citation type="submission" date="2017-04" db="EMBL/GenBank/DDBJ databases">
        <title>Novel microbial lineages endemic to geothermal iron-oxide mats fill important gaps in the evolutionary history of Archaea.</title>
        <authorList>
            <person name="Jay Z.J."/>
            <person name="Beam J.P."/>
            <person name="Dlakic M."/>
            <person name="Rusch D.B."/>
            <person name="Kozubal M.A."/>
            <person name="Inskeep W.P."/>
        </authorList>
    </citation>
    <scope>NUCLEOTIDE SEQUENCE [LARGE SCALE GENOMIC DNA]</scope>
    <source>
        <strain evidence="6">OSP_D</strain>
    </source>
</reference>
<dbReference type="SUPFAM" id="SSF48592">
    <property type="entry name" value="GroEL equatorial domain-like"/>
    <property type="match status" value="1"/>
</dbReference>
<dbReference type="InterPro" id="IPR054827">
    <property type="entry name" value="thermosome_alpha"/>
</dbReference>
<gene>
    <name evidence="6" type="ORF">B9Q03_03235</name>
</gene>
<dbReference type="InterPro" id="IPR027410">
    <property type="entry name" value="TCP-1-like_intermed_sf"/>
</dbReference>
<dbReference type="Pfam" id="PF00118">
    <property type="entry name" value="Cpn60_TCP1"/>
    <property type="match status" value="1"/>
</dbReference>
<evidence type="ECO:0000256" key="2">
    <source>
        <dbReference type="ARBA" id="ARBA00022741"/>
    </source>
</evidence>
<dbReference type="PRINTS" id="PR00304">
    <property type="entry name" value="TCOMPLEXTCP1"/>
</dbReference>
<evidence type="ECO:0000313" key="7">
    <source>
        <dbReference type="Proteomes" id="UP000240322"/>
    </source>
</evidence>
<name>A0A2R6AZQ8_9ARCH</name>
<keyword evidence="4 5" id="KW-0143">Chaperone</keyword>
<evidence type="ECO:0000256" key="4">
    <source>
        <dbReference type="ARBA" id="ARBA00023186"/>
    </source>
</evidence>
<evidence type="ECO:0000256" key="1">
    <source>
        <dbReference type="ARBA" id="ARBA00008020"/>
    </source>
</evidence>
<dbReference type="InterPro" id="IPR053374">
    <property type="entry name" value="TCP-1_chaperonin"/>
</dbReference>
<comment type="similarity">
    <text evidence="1 5">Belongs to the TCP-1 chaperonin family.</text>
</comment>
<dbReference type="GO" id="GO:0140662">
    <property type="term" value="F:ATP-dependent protein folding chaperone"/>
    <property type="evidence" value="ECO:0007669"/>
    <property type="project" value="InterPro"/>
</dbReference>
<dbReference type="InterPro" id="IPR017998">
    <property type="entry name" value="Chaperone_TCP-1"/>
</dbReference>
<dbReference type="Gene3D" id="3.30.260.10">
    <property type="entry name" value="TCP-1-like chaperonin intermediate domain"/>
    <property type="match status" value="1"/>
</dbReference>
<evidence type="ECO:0000256" key="5">
    <source>
        <dbReference type="RuleBase" id="RU004187"/>
    </source>
</evidence>
<evidence type="ECO:0000313" key="6">
    <source>
        <dbReference type="EMBL" id="PSN91768.1"/>
    </source>
</evidence>
<accession>A0A2R6AZQ8</accession>
<dbReference type="Gene3D" id="3.50.7.10">
    <property type="entry name" value="GroEL"/>
    <property type="match status" value="1"/>
</dbReference>
<dbReference type="InterPro" id="IPR002423">
    <property type="entry name" value="Cpn60/GroEL/TCP-1"/>
</dbReference>
<organism evidence="6 7">
    <name type="scientific">Candidatus Marsarchaeota G2 archaeon OSP_D</name>
    <dbReference type="NCBI Taxonomy" id="1978157"/>
    <lineage>
        <taxon>Archaea</taxon>
        <taxon>Candidatus Marsarchaeota</taxon>
        <taxon>Candidatus Marsarchaeota group 2</taxon>
    </lineage>
</organism>
<dbReference type="InterPro" id="IPR027413">
    <property type="entry name" value="GROEL-like_equatorial_sf"/>
</dbReference>
<sequence>MALATTPQGLPVLILKEGSKRTTGREALRTNILAAYAVAEVLKSSLGPRGLDKMLIDSFGDVTITNDGATIVKDMEVEHPAAKMLVEVSKAQDAEVGDGTTTAVVLAGELLNRANVLLDDNVHPSIIIDGYRKAYTKSIELLSSLAKTVEGNNFEVLKEIAKTALASKIVSGGASLDALSEMSVKAVLQVKEQLDGEVKIDLDNVKIEKRKGESTVKAEIINGIVIDKEVVHAGMPKRVEKAKIALLNAPLEIEKTEITAKISITSPDQMKAFIDQETNILRDMVEKLAAVGANVVICQKGIDDVAQHFLAKHKILAVRRVKQSDMEKLSRATGARIVTTIEDLTAEDLGYAELVEERRVANEKMLFVEGCKNPRSVTILARGSSEMVLDEVERSLNDSLNVIRNVVLDPKILPGGGAPETYLSV</sequence>
<dbReference type="GO" id="GO:0005524">
    <property type="term" value="F:ATP binding"/>
    <property type="evidence" value="ECO:0007669"/>
    <property type="project" value="UniProtKB-KW"/>
</dbReference>
<dbReference type="NCBIfam" id="NF041083">
    <property type="entry name" value="thermosome_beta"/>
    <property type="match status" value="1"/>
</dbReference>
<dbReference type="GO" id="GO:0051082">
    <property type="term" value="F:unfolded protein binding"/>
    <property type="evidence" value="ECO:0007669"/>
    <property type="project" value="InterPro"/>
</dbReference>
<dbReference type="Proteomes" id="UP000240322">
    <property type="component" value="Unassembled WGS sequence"/>
</dbReference>
<dbReference type="PROSITE" id="PS00751">
    <property type="entry name" value="TCP1_2"/>
    <property type="match status" value="1"/>
</dbReference>
<dbReference type="AlphaFoldDB" id="A0A2R6AZQ8"/>
<evidence type="ECO:0000256" key="3">
    <source>
        <dbReference type="ARBA" id="ARBA00022840"/>
    </source>
</evidence>
<dbReference type="InterPro" id="IPR027409">
    <property type="entry name" value="GroEL-like_apical_dom_sf"/>
</dbReference>
<dbReference type="NCBIfam" id="NF041082">
    <property type="entry name" value="thermosome_alpha"/>
    <property type="match status" value="1"/>
</dbReference>
<protein>
    <submittedName>
        <fullName evidence="6">Thermosome subunit</fullName>
    </submittedName>
</protein>
<dbReference type="Gene3D" id="1.10.560.10">
    <property type="entry name" value="GroEL-like equatorial domain"/>
    <property type="match status" value="1"/>
</dbReference>
<dbReference type="SUPFAM" id="SSF54849">
    <property type="entry name" value="GroEL-intermediate domain like"/>
    <property type="match status" value="1"/>
</dbReference>
<proteinExistence type="inferred from homology"/>
<dbReference type="SUPFAM" id="SSF52029">
    <property type="entry name" value="GroEL apical domain-like"/>
    <property type="match status" value="1"/>
</dbReference>
<keyword evidence="3 5" id="KW-0067">ATP-binding</keyword>
<dbReference type="PANTHER" id="PTHR11353">
    <property type="entry name" value="CHAPERONIN"/>
    <property type="match status" value="1"/>
</dbReference>
<comment type="caution">
    <text evidence="6">The sequence shown here is derived from an EMBL/GenBank/DDBJ whole genome shotgun (WGS) entry which is preliminary data.</text>
</comment>
<dbReference type="EMBL" id="NEXE01000018">
    <property type="protein sequence ID" value="PSN91768.1"/>
    <property type="molecule type" value="Genomic_DNA"/>
</dbReference>
<feature type="non-terminal residue" evidence="6">
    <location>
        <position position="425"/>
    </location>
</feature>
<keyword evidence="2 5" id="KW-0547">Nucleotide-binding</keyword>